<dbReference type="RefSeq" id="XP_047772412.1">
    <property type="nucleotide sequence ID" value="XM_047925413.1"/>
</dbReference>
<dbReference type="InterPro" id="IPR036249">
    <property type="entry name" value="Thioredoxin-like_sf"/>
</dbReference>
<reference evidence="1 2" key="1">
    <citation type="journal article" date="2021" name="Environ. Microbiol.">
        <title>Gene family expansions and transcriptome signatures uncover fungal adaptations to wood decay.</title>
        <authorList>
            <person name="Hage H."/>
            <person name="Miyauchi S."/>
            <person name="Viragh M."/>
            <person name="Drula E."/>
            <person name="Min B."/>
            <person name="Chaduli D."/>
            <person name="Navarro D."/>
            <person name="Favel A."/>
            <person name="Norest M."/>
            <person name="Lesage-Meessen L."/>
            <person name="Balint B."/>
            <person name="Merenyi Z."/>
            <person name="de Eugenio L."/>
            <person name="Morin E."/>
            <person name="Martinez A.T."/>
            <person name="Baldrian P."/>
            <person name="Stursova M."/>
            <person name="Martinez M.J."/>
            <person name="Novotny C."/>
            <person name="Magnuson J.K."/>
            <person name="Spatafora J.W."/>
            <person name="Maurice S."/>
            <person name="Pangilinan J."/>
            <person name="Andreopoulos W."/>
            <person name="LaButti K."/>
            <person name="Hundley H."/>
            <person name="Na H."/>
            <person name="Kuo A."/>
            <person name="Barry K."/>
            <person name="Lipzen A."/>
            <person name="Henrissat B."/>
            <person name="Riley R."/>
            <person name="Ahrendt S."/>
            <person name="Nagy L.G."/>
            <person name="Grigoriev I.V."/>
            <person name="Martin F."/>
            <person name="Rosso M.N."/>
        </authorList>
    </citation>
    <scope>NUCLEOTIDE SEQUENCE [LARGE SCALE GENOMIC DNA]</scope>
    <source>
        <strain evidence="1 2">CIRM-BRFM 1785</strain>
    </source>
</reference>
<keyword evidence="2" id="KW-1185">Reference proteome</keyword>
<gene>
    <name evidence="1" type="ORF">C8Q71DRAFT_792375</name>
</gene>
<dbReference type="PANTHER" id="PTHR31902">
    <property type="entry name" value="ACTIN PATCHES DISTAL PROTEIN 1"/>
    <property type="match status" value="1"/>
</dbReference>
<name>A0ABQ8JXN0_9APHY</name>
<evidence type="ECO:0000313" key="1">
    <source>
        <dbReference type="EMBL" id="KAH9828771.1"/>
    </source>
</evidence>
<dbReference type="SUPFAM" id="SSF52833">
    <property type="entry name" value="Thioredoxin-like"/>
    <property type="match status" value="1"/>
</dbReference>
<dbReference type="Gene3D" id="3.40.30.10">
    <property type="entry name" value="Glutaredoxin"/>
    <property type="match status" value="1"/>
</dbReference>
<organism evidence="1 2">
    <name type="scientific">Rhodofomes roseus</name>
    <dbReference type="NCBI Taxonomy" id="34475"/>
    <lineage>
        <taxon>Eukaryota</taxon>
        <taxon>Fungi</taxon>
        <taxon>Dikarya</taxon>
        <taxon>Basidiomycota</taxon>
        <taxon>Agaricomycotina</taxon>
        <taxon>Agaricomycetes</taxon>
        <taxon>Polyporales</taxon>
        <taxon>Rhodofomes</taxon>
    </lineage>
</organism>
<comment type="caution">
    <text evidence="1">The sequence shown here is derived from an EMBL/GenBank/DDBJ whole genome shotgun (WGS) entry which is preliminary data.</text>
</comment>
<dbReference type="Proteomes" id="UP000814176">
    <property type="component" value="Unassembled WGS sequence"/>
</dbReference>
<dbReference type="EMBL" id="JADCUA010000047">
    <property type="protein sequence ID" value="KAH9828771.1"/>
    <property type="molecule type" value="Genomic_DNA"/>
</dbReference>
<sequence>MSCYTLVLSNPLFRPSARLVIRANARLFSTAPSRAQPAGKVPDHESYILLHTHQPPSQYPPHLKTPLWRKLKLEAGSWGGLVNFSWSPTQPVHPRYAGLGEDHAGEELYYATAFSVDRAPLYIPEVSLANLDTVVGQLRAHAQSSQLAPETEEGQMDEASEAAARLHLYVCTHGPRDCRCGETGGEVAKALHNEITKRDLWDRVSLGEVAHVGGHKFAANILVYPLGDWLGSVQPEDVPQILSEILARHDELSATQTSGSPTAPASPLCPPFWRGRMGLYKDAQIELAARS</sequence>
<accession>A0ABQ8JXN0</accession>
<dbReference type="InterPro" id="IPR009737">
    <property type="entry name" value="Aim32/Apd1-like"/>
</dbReference>
<proteinExistence type="predicted"/>
<dbReference type="GeneID" id="72006145"/>
<evidence type="ECO:0000313" key="2">
    <source>
        <dbReference type="Proteomes" id="UP000814176"/>
    </source>
</evidence>
<dbReference type="CDD" id="cd03062">
    <property type="entry name" value="TRX_Fd_Sucrase"/>
    <property type="match status" value="1"/>
</dbReference>
<protein>
    <submittedName>
        <fullName evidence="1">Sucrase/ferredoxin-like-domain-containing protein</fullName>
    </submittedName>
</protein>
<dbReference type="Pfam" id="PF06999">
    <property type="entry name" value="Suc_Fer-like"/>
    <property type="match status" value="1"/>
</dbReference>